<protein>
    <recommendedName>
        <fullName evidence="1">Methyltransferase type 11 domain-containing protein</fullName>
    </recommendedName>
</protein>
<dbReference type="GO" id="GO:0008757">
    <property type="term" value="F:S-adenosylmethionine-dependent methyltransferase activity"/>
    <property type="evidence" value="ECO:0007669"/>
    <property type="project" value="InterPro"/>
</dbReference>
<evidence type="ECO:0000313" key="2">
    <source>
        <dbReference type="EMBL" id="CRY95263.1"/>
    </source>
</evidence>
<dbReference type="CDD" id="cd02440">
    <property type="entry name" value="AdoMet_MTases"/>
    <property type="match status" value="1"/>
</dbReference>
<dbReference type="AlphaFoldDB" id="A0A0H5Q071"/>
<proteinExistence type="predicted"/>
<dbReference type="EMBL" id="LN853202">
    <property type="protein sequence ID" value="CRY95263.1"/>
    <property type="molecule type" value="Genomic_DNA"/>
</dbReference>
<sequence>MDKELIKRRFARASTTYSREATAQQRVAERLARMVHDYVPGPFHRCVWEVGCGTGLFTKAYLQLDRPEEMWLNDICPEMEAVLASILSRNIYFQAADAEYVAAPRNVSLIVSCSALQWFDSPLNFLQRCYKALLPHGYMSIATFGQENLSEIRSLTGSGLTYKTVEEWRKDLSDLGFSVLQAREEKITVLILRKISSGHFTLHVVWAWMFVAEAS</sequence>
<reference evidence="2" key="2">
    <citation type="submission" date="2015-07" db="EMBL/GenBank/DDBJ databases">
        <title>Plasmids, circular viruses and viroids from rat gut.</title>
        <authorList>
            <person name="Jorgensen T.J."/>
            <person name="Hansen M.A."/>
            <person name="Xu Z."/>
            <person name="Tabak M.A."/>
            <person name="Sorensen S.J."/>
            <person name="Hansen L.H."/>
        </authorList>
    </citation>
    <scope>NUCLEOTIDE SEQUENCE</scope>
    <source>
        <strain evidence="2">RGRH0570</strain>
    </source>
</reference>
<dbReference type="Gene3D" id="3.40.50.150">
    <property type="entry name" value="Vaccinia Virus protein VP39"/>
    <property type="match status" value="1"/>
</dbReference>
<accession>A0A0H5Q071</accession>
<feature type="domain" description="Methyltransferase type 11" evidence="1">
    <location>
        <begin position="49"/>
        <end position="140"/>
    </location>
</feature>
<dbReference type="InterPro" id="IPR029063">
    <property type="entry name" value="SAM-dependent_MTases_sf"/>
</dbReference>
<dbReference type="PANTHER" id="PTHR43861">
    <property type="entry name" value="TRANS-ACONITATE 2-METHYLTRANSFERASE-RELATED"/>
    <property type="match status" value="1"/>
</dbReference>
<dbReference type="SUPFAM" id="SSF53335">
    <property type="entry name" value="S-adenosyl-L-methionine-dependent methyltransferases"/>
    <property type="match status" value="1"/>
</dbReference>
<name>A0A0H5Q071_9ZZZZ</name>
<dbReference type="InterPro" id="IPR013216">
    <property type="entry name" value="Methyltransf_11"/>
</dbReference>
<organism evidence="2">
    <name type="scientific">uncultured prokaryote</name>
    <dbReference type="NCBI Taxonomy" id="198431"/>
    <lineage>
        <taxon>unclassified sequences</taxon>
        <taxon>environmental samples</taxon>
    </lineage>
</organism>
<evidence type="ECO:0000259" key="1">
    <source>
        <dbReference type="Pfam" id="PF08241"/>
    </source>
</evidence>
<dbReference type="Pfam" id="PF08241">
    <property type="entry name" value="Methyltransf_11"/>
    <property type="match status" value="1"/>
</dbReference>
<reference evidence="2" key="1">
    <citation type="submission" date="2015-06" db="EMBL/GenBank/DDBJ databases">
        <authorList>
            <person name="Joergensen T."/>
        </authorList>
    </citation>
    <scope>NUCLEOTIDE SEQUENCE</scope>
    <source>
        <strain evidence="2">RGRH0570</strain>
    </source>
</reference>